<evidence type="ECO:0000256" key="2">
    <source>
        <dbReference type="ARBA" id="ARBA00022801"/>
    </source>
</evidence>
<dbReference type="Pfam" id="PF07683">
    <property type="entry name" value="CobW_C"/>
    <property type="match status" value="1"/>
</dbReference>
<dbReference type="InterPro" id="IPR003495">
    <property type="entry name" value="CobW/HypB/UreG_nucleotide-bd"/>
</dbReference>
<evidence type="ECO:0000256" key="1">
    <source>
        <dbReference type="ARBA" id="ARBA00022741"/>
    </source>
</evidence>
<evidence type="ECO:0000313" key="9">
    <source>
        <dbReference type="EMBL" id="KND59596.1"/>
    </source>
</evidence>
<keyword evidence="1" id="KW-0547">Nucleotide-binding</keyword>
<evidence type="ECO:0000313" key="10">
    <source>
        <dbReference type="Proteomes" id="UP000036959"/>
    </source>
</evidence>
<dbReference type="AlphaFoldDB" id="A0A0L0MBF9"/>
<feature type="region of interest" description="Disordered" evidence="7">
    <location>
        <begin position="235"/>
        <end position="255"/>
    </location>
</feature>
<dbReference type="RefSeq" id="WP_050454558.1">
    <property type="nucleotide sequence ID" value="NZ_LFJJ01000116.1"/>
</dbReference>
<dbReference type="Pfam" id="PF02492">
    <property type="entry name" value="cobW"/>
    <property type="match status" value="1"/>
</dbReference>
<evidence type="ECO:0000256" key="6">
    <source>
        <dbReference type="ARBA" id="ARBA00049117"/>
    </source>
</evidence>
<dbReference type="GO" id="GO:0016787">
    <property type="term" value="F:hydrolase activity"/>
    <property type="evidence" value="ECO:0007669"/>
    <property type="project" value="UniProtKB-KW"/>
</dbReference>
<evidence type="ECO:0000259" key="8">
    <source>
        <dbReference type="SMART" id="SM00833"/>
    </source>
</evidence>
<dbReference type="PANTHER" id="PTHR13748:SF62">
    <property type="entry name" value="COBW DOMAIN-CONTAINING PROTEIN"/>
    <property type="match status" value="1"/>
</dbReference>
<comment type="catalytic activity">
    <reaction evidence="6">
        <text>GTP + H2O = GDP + phosphate + H(+)</text>
        <dbReference type="Rhea" id="RHEA:19669"/>
        <dbReference type="ChEBI" id="CHEBI:15377"/>
        <dbReference type="ChEBI" id="CHEBI:15378"/>
        <dbReference type="ChEBI" id="CHEBI:37565"/>
        <dbReference type="ChEBI" id="CHEBI:43474"/>
        <dbReference type="ChEBI" id="CHEBI:58189"/>
    </reaction>
    <physiologicalReaction direction="left-to-right" evidence="6">
        <dbReference type="Rhea" id="RHEA:19670"/>
    </physiologicalReaction>
</comment>
<protein>
    <submittedName>
        <fullName evidence="9">Putative metal chaperone, involved in Zn homeostasis, GTPase</fullName>
    </submittedName>
</protein>
<dbReference type="GO" id="GO:0000166">
    <property type="term" value="F:nucleotide binding"/>
    <property type="evidence" value="ECO:0007669"/>
    <property type="project" value="UniProtKB-KW"/>
</dbReference>
<dbReference type="Gene3D" id="3.40.50.300">
    <property type="entry name" value="P-loop containing nucleotide triphosphate hydrolases"/>
    <property type="match status" value="1"/>
</dbReference>
<evidence type="ECO:0000256" key="7">
    <source>
        <dbReference type="SAM" id="MobiDB-lite"/>
    </source>
</evidence>
<accession>A0A0L0MBF9</accession>
<dbReference type="Gene3D" id="3.30.1220.10">
    <property type="entry name" value="CobW-like, C-terminal domain"/>
    <property type="match status" value="1"/>
</dbReference>
<comment type="function">
    <text evidence="5">Zinc chaperone that directly transfers zinc cofactor to target proteins, thereby activating them. Zinc is transferred from the CXCC motif in the GTPase domain to the zinc binding site in target proteins in a process requiring GTP hydrolysis.</text>
</comment>
<evidence type="ECO:0000256" key="5">
    <source>
        <dbReference type="ARBA" id="ARBA00045658"/>
    </source>
</evidence>
<feature type="domain" description="CobW C-terminal" evidence="8">
    <location>
        <begin position="266"/>
        <end position="360"/>
    </location>
</feature>
<dbReference type="InterPro" id="IPR027417">
    <property type="entry name" value="P-loop_NTPase"/>
</dbReference>
<dbReference type="SUPFAM" id="SSF52540">
    <property type="entry name" value="P-loop containing nucleoside triphosphate hydrolases"/>
    <property type="match status" value="1"/>
</dbReference>
<dbReference type="PATRIC" id="fig|242163.4.peg.758"/>
<dbReference type="InterPro" id="IPR036627">
    <property type="entry name" value="CobW-likC_sf"/>
</dbReference>
<name>A0A0L0MBF9_9BURK</name>
<keyword evidence="2" id="KW-0378">Hydrolase</keyword>
<evidence type="ECO:0000256" key="4">
    <source>
        <dbReference type="ARBA" id="ARBA00034320"/>
    </source>
</evidence>
<organism evidence="9 10">
    <name type="scientific">Candidatus Burkholderia verschuerenii</name>
    <dbReference type="NCBI Taxonomy" id="242163"/>
    <lineage>
        <taxon>Bacteria</taxon>
        <taxon>Pseudomonadati</taxon>
        <taxon>Pseudomonadota</taxon>
        <taxon>Betaproteobacteria</taxon>
        <taxon>Burkholderiales</taxon>
        <taxon>Burkholderiaceae</taxon>
        <taxon>Burkholderia</taxon>
    </lineage>
</organism>
<evidence type="ECO:0000256" key="3">
    <source>
        <dbReference type="ARBA" id="ARBA00023186"/>
    </source>
</evidence>
<gene>
    <name evidence="9" type="ORF">BVER_01214</name>
</gene>
<dbReference type="SMART" id="SM00833">
    <property type="entry name" value="CobW_C"/>
    <property type="match status" value="1"/>
</dbReference>
<dbReference type="GO" id="GO:0005737">
    <property type="term" value="C:cytoplasm"/>
    <property type="evidence" value="ECO:0007669"/>
    <property type="project" value="TreeGrafter"/>
</dbReference>
<keyword evidence="10" id="KW-1185">Reference proteome</keyword>
<dbReference type="OrthoDB" id="9808822at2"/>
<keyword evidence="3" id="KW-0143">Chaperone</keyword>
<proteinExistence type="inferred from homology"/>
<sequence>MTGTMSSRIPVTLLTGFLGSGKTTILNHLVQQSELADALVIINEFAAIPLDHQLVAHSTDNVVMEMNSGCLCCTIRGDLITTLRDIHWRFSRGGQRQFDRVLIETTGLADPAPIIHTLMTQAEVATRYRLDGIVTALDLATGSGMLDVHPEAIRQVAMADVLLLTKGDLITPRQRSALERRLDSINPAAPRLDVPNGVVAPDGLLNLGFFSTDGKTPDVKRWLREEAYADTHTAGVEHDGHDHSEDHSGLHHGHDTHDVNRHDDHIRAFCFSLNEPIPEVVLAAWLETLLRFAGSNILRVKGILNVEGHDRPYVIQGVQHIFHPPMSLPAWPDDDHRSRVIFITRDVNRQAIEETFDAFRQAVPQAWVAES</sequence>
<dbReference type="SUPFAM" id="SSF90002">
    <property type="entry name" value="Hypothetical protein YjiA, C-terminal domain"/>
    <property type="match status" value="1"/>
</dbReference>
<dbReference type="InterPro" id="IPR011629">
    <property type="entry name" value="CobW-like_C"/>
</dbReference>
<comment type="similarity">
    <text evidence="4">Belongs to the SIMIBI class G3E GTPase family. ZNG1 subfamily.</text>
</comment>
<dbReference type="Proteomes" id="UP000036959">
    <property type="component" value="Unassembled WGS sequence"/>
</dbReference>
<dbReference type="CDD" id="cd03112">
    <property type="entry name" value="CobW-like"/>
    <property type="match status" value="1"/>
</dbReference>
<reference evidence="10" key="1">
    <citation type="submission" date="2015-06" db="EMBL/GenBank/DDBJ databases">
        <title>Comparative genomics of Burkholderia leaf nodule symbionts.</title>
        <authorList>
            <person name="Carlier A."/>
            <person name="Eberl L."/>
            <person name="Pinto-Carbo M."/>
        </authorList>
    </citation>
    <scope>NUCLEOTIDE SEQUENCE [LARGE SCALE GENOMIC DNA]</scope>
    <source>
        <strain evidence="10">UZHbot4</strain>
    </source>
</reference>
<dbReference type="InterPro" id="IPR051316">
    <property type="entry name" value="Zinc-reg_GTPase_activator"/>
</dbReference>
<dbReference type="EMBL" id="LFJJ01000116">
    <property type="protein sequence ID" value="KND59596.1"/>
    <property type="molecule type" value="Genomic_DNA"/>
</dbReference>
<comment type="caution">
    <text evidence="9">The sequence shown here is derived from an EMBL/GenBank/DDBJ whole genome shotgun (WGS) entry which is preliminary data.</text>
</comment>
<dbReference type="PANTHER" id="PTHR13748">
    <property type="entry name" value="COBW-RELATED"/>
    <property type="match status" value="1"/>
</dbReference>